<organism evidence="10 11">
    <name type="scientific">Iodidimonas muriae</name>
    <dbReference type="NCBI Taxonomy" id="261467"/>
    <lineage>
        <taxon>Bacteria</taxon>
        <taxon>Pseudomonadati</taxon>
        <taxon>Pseudomonadota</taxon>
        <taxon>Alphaproteobacteria</taxon>
        <taxon>Iodidimonadales</taxon>
        <taxon>Iodidimonadaceae</taxon>
        <taxon>Iodidimonas</taxon>
    </lineage>
</organism>
<dbReference type="PROSITE" id="PS50045">
    <property type="entry name" value="SIGMA54_INTERACT_4"/>
    <property type="match status" value="1"/>
</dbReference>
<dbReference type="InterPro" id="IPR027417">
    <property type="entry name" value="P-loop_NTPase"/>
</dbReference>
<protein>
    <submittedName>
        <fullName evidence="10">Sigma-54-dependent Fis family transcriptional regulator</fullName>
    </submittedName>
</protein>
<evidence type="ECO:0000256" key="4">
    <source>
        <dbReference type="ARBA" id="ARBA00023015"/>
    </source>
</evidence>
<evidence type="ECO:0000256" key="2">
    <source>
        <dbReference type="ARBA" id="ARBA00022840"/>
    </source>
</evidence>
<keyword evidence="6" id="KW-0804">Transcription</keyword>
<dbReference type="SUPFAM" id="SSF52540">
    <property type="entry name" value="P-loop containing nucleoside triphosphate hydrolases"/>
    <property type="match status" value="1"/>
</dbReference>
<dbReference type="CDD" id="cd00009">
    <property type="entry name" value="AAA"/>
    <property type="match status" value="1"/>
</dbReference>
<evidence type="ECO:0000259" key="8">
    <source>
        <dbReference type="PROSITE" id="PS50045"/>
    </source>
</evidence>
<reference evidence="11" key="1">
    <citation type="journal article" date="2019" name="Int. J. Syst. Evol. Microbiol.">
        <title>The Global Catalogue of Microorganisms (GCM) 10K type strain sequencing project: providing services to taxonomists for standard genome sequencing and annotation.</title>
        <authorList>
            <consortium name="The Broad Institute Genomics Platform"/>
            <consortium name="The Broad Institute Genome Sequencing Center for Infectious Disease"/>
            <person name="Wu L."/>
            <person name="Ma J."/>
        </authorList>
    </citation>
    <scope>NUCLEOTIDE SEQUENCE [LARGE SCALE GENOMIC DNA]</scope>
    <source>
        <strain evidence="11">JCM 17843</strain>
    </source>
</reference>
<keyword evidence="5" id="KW-0238">DNA-binding</keyword>
<dbReference type="Gene3D" id="1.10.10.60">
    <property type="entry name" value="Homeodomain-like"/>
    <property type="match status" value="1"/>
</dbReference>
<gene>
    <name evidence="10" type="ORF">GCM10007972_16680</name>
</gene>
<keyword evidence="1" id="KW-0547">Nucleotide-binding</keyword>
<dbReference type="SMART" id="SM00448">
    <property type="entry name" value="REC"/>
    <property type="match status" value="1"/>
</dbReference>
<evidence type="ECO:0000256" key="7">
    <source>
        <dbReference type="PROSITE-ProRule" id="PRU00169"/>
    </source>
</evidence>
<comment type="caution">
    <text evidence="10">The sequence shown here is derived from an EMBL/GenBank/DDBJ whole genome shotgun (WGS) entry which is preliminary data.</text>
</comment>
<accession>A0ABQ2LFJ9</accession>
<evidence type="ECO:0000256" key="5">
    <source>
        <dbReference type="ARBA" id="ARBA00023125"/>
    </source>
</evidence>
<evidence type="ECO:0000256" key="3">
    <source>
        <dbReference type="ARBA" id="ARBA00023012"/>
    </source>
</evidence>
<dbReference type="Proteomes" id="UP000602381">
    <property type="component" value="Unassembled WGS sequence"/>
</dbReference>
<dbReference type="SUPFAM" id="SSF46689">
    <property type="entry name" value="Homeodomain-like"/>
    <property type="match status" value="1"/>
</dbReference>
<keyword evidence="2" id="KW-0067">ATP-binding</keyword>
<keyword evidence="11" id="KW-1185">Reference proteome</keyword>
<dbReference type="Gene3D" id="1.10.8.60">
    <property type="match status" value="1"/>
</dbReference>
<feature type="domain" description="Response regulatory" evidence="9">
    <location>
        <begin position="6"/>
        <end position="120"/>
    </location>
</feature>
<dbReference type="PROSITE" id="PS50110">
    <property type="entry name" value="RESPONSE_REGULATORY"/>
    <property type="match status" value="1"/>
</dbReference>
<keyword evidence="3" id="KW-0902">Two-component regulatory system</keyword>
<feature type="modified residue" description="4-aspartylphosphate" evidence="7">
    <location>
        <position position="55"/>
    </location>
</feature>
<dbReference type="EMBL" id="BMOV01000005">
    <property type="protein sequence ID" value="GGO12116.1"/>
    <property type="molecule type" value="Genomic_DNA"/>
</dbReference>
<dbReference type="SMART" id="SM00382">
    <property type="entry name" value="AAA"/>
    <property type="match status" value="1"/>
</dbReference>
<dbReference type="Gene3D" id="3.40.50.300">
    <property type="entry name" value="P-loop containing nucleotide triphosphate hydrolases"/>
    <property type="match status" value="1"/>
</dbReference>
<proteinExistence type="predicted"/>
<dbReference type="Pfam" id="PF02954">
    <property type="entry name" value="HTH_8"/>
    <property type="match status" value="1"/>
</dbReference>
<dbReference type="InterPro" id="IPR002078">
    <property type="entry name" value="Sigma_54_int"/>
</dbReference>
<name>A0ABQ2LFJ9_9PROT</name>
<dbReference type="Pfam" id="PF00072">
    <property type="entry name" value="Response_reg"/>
    <property type="match status" value="1"/>
</dbReference>
<dbReference type="InterPro" id="IPR001789">
    <property type="entry name" value="Sig_transdc_resp-reg_receiver"/>
</dbReference>
<dbReference type="InterPro" id="IPR009057">
    <property type="entry name" value="Homeodomain-like_sf"/>
</dbReference>
<feature type="domain" description="Sigma-54 factor interaction" evidence="8">
    <location>
        <begin position="144"/>
        <end position="373"/>
    </location>
</feature>
<dbReference type="Pfam" id="PF25601">
    <property type="entry name" value="AAA_lid_14"/>
    <property type="match status" value="1"/>
</dbReference>
<dbReference type="InterPro" id="IPR058031">
    <property type="entry name" value="AAA_lid_NorR"/>
</dbReference>
<keyword evidence="7" id="KW-0597">Phosphoprotein</keyword>
<dbReference type="PANTHER" id="PTHR32071:SF117">
    <property type="entry name" value="PTS-DEPENDENT DIHYDROXYACETONE KINASE OPERON REGULATORY PROTEIN-RELATED"/>
    <property type="match status" value="1"/>
</dbReference>
<dbReference type="RefSeq" id="WP_150005705.1">
    <property type="nucleotide sequence ID" value="NZ_BMOV01000005.1"/>
</dbReference>
<dbReference type="SUPFAM" id="SSF52172">
    <property type="entry name" value="CheY-like"/>
    <property type="match status" value="1"/>
</dbReference>
<dbReference type="InterPro" id="IPR011006">
    <property type="entry name" value="CheY-like_superfamily"/>
</dbReference>
<dbReference type="PANTHER" id="PTHR32071">
    <property type="entry name" value="TRANSCRIPTIONAL REGULATORY PROTEIN"/>
    <property type="match status" value="1"/>
</dbReference>
<evidence type="ECO:0000259" key="9">
    <source>
        <dbReference type="PROSITE" id="PS50110"/>
    </source>
</evidence>
<dbReference type="InterPro" id="IPR003593">
    <property type="entry name" value="AAA+_ATPase"/>
</dbReference>
<evidence type="ECO:0000256" key="6">
    <source>
        <dbReference type="ARBA" id="ARBA00023163"/>
    </source>
</evidence>
<evidence type="ECO:0000313" key="10">
    <source>
        <dbReference type="EMBL" id="GGO12116.1"/>
    </source>
</evidence>
<evidence type="ECO:0000256" key="1">
    <source>
        <dbReference type="ARBA" id="ARBA00022741"/>
    </source>
</evidence>
<evidence type="ECO:0000313" key="11">
    <source>
        <dbReference type="Proteomes" id="UP000602381"/>
    </source>
</evidence>
<dbReference type="Pfam" id="PF00158">
    <property type="entry name" value="Sigma54_activat"/>
    <property type="match status" value="1"/>
</dbReference>
<sequence>MTHTPHILIVEDSLSLARTYEAYLRRLEAKTQIAADLAQAKAVLSQGVPDLILLDVKLPDGDGLSLLSSLPEGATRPPVIVMTAHGSVSKAVEAMQAGATDFLVKPFDADRLVTTTSNALENRRLSSLVKRYEDSFRGEGFGEFIGKSLPMQAVYRMIESAGPSKASVFITGESGTGKELCAAALHKCSPRTQGAFVALNCAALPKDLIESEIFGHKKGAFTGATADREGAAVKAHLGTLFLDEVCEMDLALQSKLLRFLQTGMVQPVGSDDLRKVDVRIVCATNRDPMAEVRSGRFREDLYYRLHVIPIELPPLRDRGNDAVDLAQAFLTQLSKEEGKSFERLSEDAENAVRRYAWPGNVREMRNVIQTAVVLNDGPVLEEHMLSRSLHTGDSKGADHRFDDAQKVAVRDVPARIEPLALVERRAIERAIDLCGGNVSQAAAYLEVAPSTLYRKLQSWDDRMAEDAAAMVSGRHS</sequence>
<dbReference type="Gene3D" id="3.40.50.2300">
    <property type="match status" value="1"/>
</dbReference>
<dbReference type="InterPro" id="IPR002197">
    <property type="entry name" value="HTH_Fis"/>
</dbReference>
<keyword evidence="4" id="KW-0805">Transcription regulation</keyword>